<dbReference type="Gene3D" id="1.10.405.20">
    <property type="match status" value="1"/>
</dbReference>
<dbReference type="Proteomes" id="UP000615755">
    <property type="component" value="Unassembled WGS sequence"/>
</dbReference>
<dbReference type="Gene3D" id="3.50.50.60">
    <property type="entry name" value="FAD/NAD(P)-binding domain"/>
    <property type="match status" value="1"/>
</dbReference>
<name>A0ABR9EGE3_9GAMM</name>
<dbReference type="RefSeq" id="WP_192509233.1">
    <property type="nucleotide sequence ID" value="NZ_AQGV01000015.1"/>
</dbReference>
<gene>
    <name evidence="2" type="ORF">PAUR_b0010</name>
</gene>
<dbReference type="Gene3D" id="3.30.70.1990">
    <property type="match status" value="1"/>
</dbReference>
<accession>A0ABR9EGE3</accession>
<feature type="domain" description="Amine oxidase" evidence="1">
    <location>
        <begin position="11"/>
        <end position="307"/>
    </location>
</feature>
<dbReference type="InterPro" id="IPR002937">
    <property type="entry name" value="Amino_oxidase"/>
</dbReference>
<comment type="caution">
    <text evidence="2">The sequence shown here is derived from an EMBL/GenBank/DDBJ whole genome shotgun (WGS) entry which is preliminary data.</text>
</comment>
<evidence type="ECO:0000313" key="3">
    <source>
        <dbReference type="Proteomes" id="UP000615755"/>
    </source>
</evidence>
<dbReference type="InterPro" id="IPR050464">
    <property type="entry name" value="Zeta_carotene_desat/Oxidored"/>
</dbReference>
<keyword evidence="3" id="KW-1185">Reference proteome</keyword>
<proteinExistence type="predicted"/>
<dbReference type="Pfam" id="PF01593">
    <property type="entry name" value="Amino_oxidase"/>
    <property type="match status" value="1"/>
</dbReference>
<evidence type="ECO:0000259" key="1">
    <source>
        <dbReference type="Pfam" id="PF01593"/>
    </source>
</evidence>
<dbReference type="EMBL" id="AQGV01000015">
    <property type="protein sequence ID" value="MBE0370061.1"/>
    <property type="molecule type" value="Genomic_DNA"/>
</dbReference>
<dbReference type="PRINTS" id="PR00419">
    <property type="entry name" value="ADXRDTASE"/>
</dbReference>
<dbReference type="InterPro" id="IPR036188">
    <property type="entry name" value="FAD/NAD-bd_sf"/>
</dbReference>
<evidence type="ECO:0000313" key="2">
    <source>
        <dbReference type="EMBL" id="MBE0370061.1"/>
    </source>
</evidence>
<dbReference type="SUPFAM" id="SSF51905">
    <property type="entry name" value="FAD/NAD(P)-binding domain"/>
    <property type="match status" value="1"/>
</dbReference>
<reference evidence="2 3" key="1">
    <citation type="submission" date="2015-03" db="EMBL/GenBank/DDBJ databases">
        <title>Genome sequence of Pseudoalteromonas aurantia.</title>
        <authorList>
            <person name="Xie B.-B."/>
            <person name="Rong J.-C."/>
            <person name="Qin Q.-L."/>
            <person name="Zhang Y.-Z."/>
        </authorList>
    </citation>
    <scope>NUCLEOTIDE SEQUENCE [LARGE SCALE GENOMIC DNA]</scope>
    <source>
        <strain evidence="2 3">208</strain>
    </source>
</reference>
<protein>
    <recommendedName>
        <fullName evidence="1">Amine oxidase domain-containing protein</fullName>
    </recommendedName>
</protein>
<dbReference type="PANTHER" id="PTHR42923:SF17">
    <property type="entry name" value="AMINE OXIDASE DOMAIN-CONTAINING PROTEIN"/>
    <property type="match status" value="1"/>
</dbReference>
<sequence>MKNIAIIGSGISGMTAAYLLSKVPNHNVTVFEKNDYVGGHTATVDVEVDGQMHAIDTGFIVFNDRTYPKFEKLLSEIGISRQPTQMSFSVQNTQSEFEYNGHTFTSLFAQRRNIFRPTFWRLLYDIVRFNKLCKQLYYSNDYSCCSTLGALLTQHNFNEFFKTHYILPMGAAIWSTSIAKMSEFEAQFFVKFFFNHGLLDIANRPQWYVIPGGSRSYITPLIESFKNAIHLNANIETVRRNEAGVELVMEDGQVQLFDEIVFACHSDQALALLEAPTEDEAQILGSMAYTENSVVLHTDKSMLPKRDAAWASWNYLLDGNADAAAVVTYQMNILQGIESEQPLCVTLNYDKGIDDSKVLRRFTYHHPVFNQTSIDAQKKKALIDGKHNSYFCGAYWFNGFHEDGVKSAVDVARQFGVEF</sequence>
<organism evidence="2 3">
    <name type="scientific">Pseudoalteromonas aurantia 208</name>
    <dbReference type="NCBI Taxonomy" id="1314867"/>
    <lineage>
        <taxon>Bacteria</taxon>
        <taxon>Pseudomonadati</taxon>
        <taxon>Pseudomonadota</taxon>
        <taxon>Gammaproteobacteria</taxon>
        <taxon>Alteromonadales</taxon>
        <taxon>Pseudoalteromonadaceae</taxon>
        <taxon>Pseudoalteromonas</taxon>
    </lineage>
</organism>
<dbReference type="PANTHER" id="PTHR42923">
    <property type="entry name" value="PROTOPORPHYRINOGEN OXIDASE"/>
    <property type="match status" value="1"/>
</dbReference>